<organism evidence="2 3">
    <name type="scientific">Microcystis flos-aquae Mf_WU_F_19750830_S460</name>
    <dbReference type="NCBI Taxonomy" id="2486237"/>
    <lineage>
        <taxon>Bacteria</taxon>
        <taxon>Bacillati</taxon>
        <taxon>Cyanobacteriota</taxon>
        <taxon>Cyanophyceae</taxon>
        <taxon>Oscillatoriophycideae</taxon>
        <taxon>Chroococcales</taxon>
        <taxon>Microcystaceae</taxon>
        <taxon>Microcystis</taxon>
    </lineage>
</organism>
<dbReference type="InterPro" id="IPR013424">
    <property type="entry name" value="Ice-binding_C"/>
</dbReference>
<dbReference type="EMBL" id="SFAN01000097">
    <property type="protein sequence ID" value="TRV21383.1"/>
    <property type="molecule type" value="Genomic_DNA"/>
</dbReference>
<evidence type="ECO:0000313" key="3">
    <source>
        <dbReference type="Proteomes" id="UP000320730"/>
    </source>
</evidence>
<dbReference type="AlphaFoldDB" id="A0A552LME5"/>
<gene>
    <name evidence="2" type="ORF">EWV40_11850</name>
</gene>
<evidence type="ECO:0000313" key="2">
    <source>
        <dbReference type="EMBL" id="TRV21383.1"/>
    </source>
</evidence>
<feature type="signal peptide" evidence="1">
    <location>
        <begin position="1"/>
        <end position="31"/>
    </location>
</feature>
<comment type="caution">
    <text evidence="2">The sequence shown here is derived from an EMBL/GenBank/DDBJ whole genome shotgun (WGS) entry which is preliminary data.</text>
</comment>
<dbReference type="NCBIfam" id="NF033208">
    <property type="entry name" value="choice_anch_E"/>
    <property type="match status" value="1"/>
</dbReference>
<dbReference type="NCBIfam" id="TIGR02595">
    <property type="entry name" value="PEP_CTERM"/>
    <property type="match status" value="1"/>
</dbReference>
<dbReference type="Proteomes" id="UP000320730">
    <property type="component" value="Unassembled WGS sequence"/>
</dbReference>
<proteinExistence type="predicted"/>
<evidence type="ECO:0000256" key="1">
    <source>
        <dbReference type="SAM" id="SignalP"/>
    </source>
</evidence>
<protein>
    <submittedName>
        <fullName evidence="2">PEP-CTERM sorting domain-containing protein</fullName>
    </submittedName>
</protein>
<sequence>MITNISRQLSTGALALAGTVAALSFAGAAQAASIVQTATLSNRATDFPNTALLGLTKFDSSLGTLNSVTVTLNATVAGSVGLENTGPSASSITYNLQASVALSSPAVVGTLLTSVPVFSGTFNAGPFDGTPDFAGTSGTTISNLTANTSQTTTLITGLNPFIGSGALDAFLSGTGQSNTNGSGNVASWFQTQAGGTVTVQYNYTPAATVPEPSAILGILAVAGVGAFSRRKS</sequence>
<feature type="chain" id="PRO_5022041829" evidence="1">
    <location>
        <begin position="32"/>
        <end position="232"/>
    </location>
</feature>
<accession>A0A552LME5</accession>
<name>A0A552LME5_9CHRO</name>
<reference evidence="2 3" key="1">
    <citation type="submission" date="2019-01" db="EMBL/GenBank/DDBJ databases">
        <title>Coherence of Microcystis species and biogeography revealed through population genomics.</title>
        <authorList>
            <person name="Perez-Carrascal O.M."/>
            <person name="Terrat Y."/>
            <person name="Giani A."/>
            <person name="Fortin N."/>
            <person name="Tromas N."/>
            <person name="Shapiro B.J."/>
        </authorList>
    </citation>
    <scope>NUCLEOTIDE SEQUENCE [LARGE SCALE GENOMIC DNA]</scope>
    <source>
        <strain evidence="2">Mf_WU_F_19750830_S460</strain>
    </source>
</reference>
<keyword evidence="1" id="KW-0732">Signal</keyword>